<accession>A0A850NG03</accession>
<dbReference type="Pfam" id="PF00072">
    <property type="entry name" value="Response_reg"/>
    <property type="match status" value="1"/>
</dbReference>
<evidence type="ECO:0000256" key="1">
    <source>
        <dbReference type="PROSITE-ProRule" id="PRU00169"/>
    </source>
</evidence>
<evidence type="ECO:0000313" key="3">
    <source>
        <dbReference type="EMBL" id="NVN18739.1"/>
    </source>
</evidence>
<protein>
    <submittedName>
        <fullName evidence="3">Response regulator</fullName>
    </submittedName>
</protein>
<dbReference type="Gene3D" id="3.40.50.2300">
    <property type="match status" value="1"/>
</dbReference>
<dbReference type="SUPFAM" id="SSF52172">
    <property type="entry name" value="CheY-like"/>
    <property type="match status" value="1"/>
</dbReference>
<name>A0A850NG03_9FLAO</name>
<dbReference type="InterPro" id="IPR011006">
    <property type="entry name" value="CheY-like_superfamily"/>
</dbReference>
<dbReference type="GO" id="GO:0000160">
    <property type="term" value="P:phosphorelay signal transduction system"/>
    <property type="evidence" value="ECO:0007669"/>
    <property type="project" value="InterPro"/>
</dbReference>
<gene>
    <name evidence="3" type="ORF">GUA46_10320</name>
</gene>
<dbReference type="InterPro" id="IPR001789">
    <property type="entry name" value="Sig_transdc_resp-reg_receiver"/>
</dbReference>
<dbReference type="EMBL" id="WYET01000004">
    <property type="protein sequence ID" value="NVN18739.1"/>
    <property type="molecule type" value="Genomic_DNA"/>
</dbReference>
<comment type="caution">
    <text evidence="3">The sequence shown here is derived from an EMBL/GenBank/DDBJ whole genome shotgun (WGS) entry which is preliminary data.</text>
</comment>
<feature type="modified residue" description="4-aspartylphosphate" evidence="1">
    <location>
        <position position="65"/>
    </location>
</feature>
<feature type="domain" description="Response regulatory" evidence="2">
    <location>
        <begin position="4"/>
        <end position="135"/>
    </location>
</feature>
<dbReference type="PROSITE" id="PS50110">
    <property type="entry name" value="RESPONSE_REGULATORY"/>
    <property type="match status" value="1"/>
</dbReference>
<dbReference type="PANTHER" id="PTHR44520">
    <property type="entry name" value="RESPONSE REGULATOR RCP1-RELATED"/>
    <property type="match status" value="1"/>
</dbReference>
<sequence length="143" mass="16257">MGVNFMLIDDNGIDLFVNQKFIEKVVDDAEILTFIRAAKAIDFLTTLKNQQTADFLFTPDIILLDINMPEMGGFEFLDAYSAMEKTCFRNTKIYMLSSSTCLMDRIDADRHSACEGFISKPLSCEKIAKILKQRELAAKPNHF</sequence>
<reference evidence="3 4" key="1">
    <citation type="submission" date="2020-01" db="EMBL/GenBank/DDBJ databases">
        <title>Draft Genome Analysis of Muricauda sp. HICW Isolated from coastal seawater of PR China.</title>
        <authorList>
            <person name="Chen M.-X."/>
        </authorList>
    </citation>
    <scope>NUCLEOTIDE SEQUENCE [LARGE SCALE GENOMIC DNA]</scope>
    <source>
        <strain evidence="3 4">HICW</strain>
    </source>
</reference>
<dbReference type="SMART" id="SM00448">
    <property type="entry name" value="REC"/>
    <property type="match status" value="1"/>
</dbReference>
<organism evidence="3 4">
    <name type="scientific">Flagellimonas chongwuensis</name>
    <dbReference type="NCBI Taxonomy" id="2697365"/>
    <lineage>
        <taxon>Bacteria</taxon>
        <taxon>Pseudomonadati</taxon>
        <taxon>Bacteroidota</taxon>
        <taxon>Flavobacteriia</taxon>
        <taxon>Flavobacteriales</taxon>
        <taxon>Flavobacteriaceae</taxon>
        <taxon>Flagellimonas</taxon>
    </lineage>
</organism>
<dbReference type="RefSeq" id="WP_108244468.1">
    <property type="nucleotide sequence ID" value="NZ_WYET01000004.1"/>
</dbReference>
<proteinExistence type="predicted"/>
<dbReference type="Proteomes" id="UP000558089">
    <property type="component" value="Unassembled WGS sequence"/>
</dbReference>
<keyword evidence="1" id="KW-0597">Phosphoprotein</keyword>
<dbReference type="AlphaFoldDB" id="A0A850NG03"/>
<evidence type="ECO:0000259" key="2">
    <source>
        <dbReference type="PROSITE" id="PS50110"/>
    </source>
</evidence>
<keyword evidence="4" id="KW-1185">Reference proteome</keyword>
<evidence type="ECO:0000313" key="4">
    <source>
        <dbReference type="Proteomes" id="UP000558089"/>
    </source>
</evidence>
<dbReference type="PANTHER" id="PTHR44520:SF2">
    <property type="entry name" value="RESPONSE REGULATOR RCP1"/>
    <property type="match status" value="1"/>
</dbReference>
<dbReference type="InterPro" id="IPR052893">
    <property type="entry name" value="TCS_response_regulator"/>
</dbReference>